<name>A0A193FY34_9BORD</name>
<sequence length="303" mass="33383">MSHTSYSGFTGARPDSSTPAYPLGNGYRWFLPALMRFNATDDLSPFGAGGINAYAYCTGDPVNYGDPTGHIGLWGDIIEASFHDAVAQQRESRLPDAVSYREAKQRYADDLAKYMQQAMEAEDAHVPPADGSAAPLPPPFAFDAWHEESKKDSIGPARAQAAADPPSAGTSQVPRARRPQRRGVGLEHNKASVAARVAAAIPREQLTFARIVRGVTSMPFGFLKVEGAERQTMDRFIAVLKAHNIRASALPDYTPWSVFRRLGYFQEKHPRVIIETDIRKGRNVQANRDRLYWLGFEPPDPAA</sequence>
<evidence type="ECO:0008006" key="4">
    <source>
        <dbReference type="Google" id="ProtNLM"/>
    </source>
</evidence>
<dbReference type="EMBL" id="CP016171">
    <property type="protein sequence ID" value="ANN72540.1"/>
    <property type="molecule type" value="Genomic_DNA"/>
</dbReference>
<protein>
    <recommendedName>
        <fullName evidence="4">RHS repeat-associated core domain-containing protein</fullName>
    </recommendedName>
</protein>
<dbReference type="AlphaFoldDB" id="A0A193FY34"/>
<feature type="compositionally biased region" description="Basic and acidic residues" evidence="1">
    <location>
        <begin position="144"/>
        <end position="153"/>
    </location>
</feature>
<feature type="region of interest" description="Disordered" evidence="1">
    <location>
        <begin position="122"/>
        <end position="186"/>
    </location>
</feature>
<gene>
    <name evidence="2" type="ORF">BAU08_15340</name>
</gene>
<dbReference type="RefSeq" id="WP_066670215.1">
    <property type="nucleotide sequence ID" value="NZ_CP016171.1"/>
</dbReference>
<dbReference type="STRING" id="463025.BAU08_15340"/>
<dbReference type="InterPro" id="IPR022385">
    <property type="entry name" value="Rhs_assc_core"/>
</dbReference>
<evidence type="ECO:0000313" key="2">
    <source>
        <dbReference type="EMBL" id="ANN72540.1"/>
    </source>
</evidence>
<accession>A0A193FY34</accession>
<evidence type="ECO:0000313" key="3">
    <source>
        <dbReference type="Proteomes" id="UP000092213"/>
    </source>
</evidence>
<reference evidence="2 3" key="1">
    <citation type="submission" date="2016-06" db="EMBL/GenBank/DDBJ databases">
        <title>Complete genome sequences of Bordetella bronchialis and Bordetella flabilis.</title>
        <authorList>
            <person name="LiPuma J.J."/>
            <person name="Spilker T."/>
        </authorList>
    </citation>
    <scope>NUCLEOTIDE SEQUENCE [LARGE SCALE GENOMIC DNA]</scope>
    <source>
        <strain evidence="2 3">AU17976</strain>
    </source>
</reference>
<proteinExistence type="predicted"/>
<dbReference type="SUPFAM" id="SSF56399">
    <property type="entry name" value="ADP-ribosylation"/>
    <property type="match status" value="1"/>
</dbReference>
<evidence type="ECO:0000256" key="1">
    <source>
        <dbReference type="SAM" id="MobiDB-lite"/>
    </source>
</evidence>
<organism evidence="2 3">
    <name type="scientific">Bordetella bronchialis</name>
    <dbReference type="NCBI Taxonomy" id="463025"/>
    <lineage>
        <taxon>Bacteria</taxon>
        <taxon>Pseudomonadati</taxon>
        <taxon>Pseudomonadota</taxon>
        <taxon>Betaproteobacteria</taxon>
        <taxon>Burkholderiales</taxon>
        <taxon>Alcaligenaceae</taxon>
        <taxon>Bordetella</taxon>
    </lineage>
</organism>
<dbReference type="Proteomes" id="UP000092213">
    <property type="component" value="Chromosome"/>
</dbReference>
<dbReference type="Gene3D" id="2.180.10.10">
    <property type="entry name" value="RHS repeat-associated core"/>
    <property type="match status" value="1"/>
</dbReference>
<feature type="compositionally biased region" description="Low complexity" evidence="1">
    <location>
        <begin position="156"/>
        <end position="168"/>
    </location>
</feature>
<dbReference type="NCBIfam" id="TIGR03696">
    <property type="entry name" value="Rhs_assc_core"/>
    <property type="match status" value="1"/>
</dbReference>